<dbReference type="EMBL" id="GGEC01024075">
    <property type="protein sequence ID" value="MBX04559.1"/>
    <property type="molecule type" value="Transcribed_RNA"/>
</dbReference>
<sequence>MSCHCPEFVGKNQNLPVHYVSISNLCSLSPQLS</sequence>
<evidence type="ECO:0000313" key="1">
    <source>
        <dbReference type="EMBL" id="MBX04559.1"/>
    </source>
</evidence>
<protein>
    <submittedName>
        <fullName evidence="1">Uncharacterized protein</fullName>
    </submittedName>
</protein>
<proteinExistence type="predicted"/>
<accession>A0A2P2KFP5</accession>
<organism evidence="1">
    <name type="scientific">Rhizophora mucronata</name>
    <name type="common">Asiatic mangrove</name>
    <dbReference type="NCBI Taxonomy" id="61149"/>
    <lineage>
        <taxon>Eukaryota</taxon>
        <taxon>Viridiplantae</taxon>
        <taxon>Streptophyta</taxon>
        <taxon>Embryophyta</taxon>
        <taxon>Tracheophyta</taxon>
        <taxon>Spermatophyta</taxon>
        <taxon>Magnoliopsida</taxon>
        <taxon>eudicotyledons</taxon>
        <taxon>Gunneridae</taxon>
        <taxon>Pentapetalae</taxon>
        <taxon>rosids</taxon>
        <taxon>fabids</taxon>
        <taxon>Malpighiales</taxon>
        <taxon>Rhizophoraceae</taxon>
        <taxon>Rhizophora</taxon>
    </lineage>
</organism>
<dbReference type="AlphaFoldDB" id="A0A2P2KFP5"/>
<name>A0A2P2KFP5_RHIMU</name>
<reference evidence="1" key="1">
    <citation type="submission" date="2018-02" db="EMBL/GenBank/DDBJ databases">
        <title>Rhizophora mucronata_Transcriptome.</title>
        <authorList>
            <person name="Meera S.P."/>
            <person name="Sreeshan A."/>
            <person name="Augustine A."/>
        </authorList>
    </citation>
    <scope>NUCLEOTIDE SEQUENCE</scope>
    <source>
        <tissue evidence="1">Leaf</tissue>
    </source>
</reference>